<evidence type="ECO:0000313" key="2">
    <source>
        <dbReference type="Proteomes" id="UP001281147"/>
    </source>
</evidence>
<comment type="caution">
    <text evidence="1">The sequence shown here is derived from an EMBL/GenBank/DDBJ whole genome shotgun (WGS) entry which is preliminary data.</text>
</comment>
<sequence>MTTSYGKKGNHSRADKAGKKQMLSPGGQQVAKGNRHGAKVSKVPASDNLAHRPKQELAQAPKTSFDGLPDSFGSALASVKPNHPTFDQPLGNRTITISKYSAASDDQKKEMVDRVKKMIANTERAEYIATYSYMDQAGTSKWMYNFTFKAKFYLDEREKLRTFLQNMCGETYPQYYLLCKEDPQVFDRISTGGSHDVFMDKLKAVADRVDGMRR</sequence>
<accession>A0ACC3NV91</accession>
<protein>
    <submittedName>
        <fullName evidence="1">Uncharacterized protein</fullName>
    </submittedName>
</protein>
<evidence type="ECO:0000313" key="1">
    <source>
        <dbReference type="EMBL" id="KAK3722251.1"/>
    </source>
</evidence>
<dbReference type="EMBL" id="JAUTXU010000014">
    <property type="protein sequence ID" value="KAK3722251.1"/>
    <property type="molecule type" value="Genomic_DNA"/>
</dbReference>
<name>A0ACC3NV91_9PEZI</name>
<reference evidence="1" key="1">
    <citation type="submission" date="2023-07" db="EMBL/GenBank/DDBJ databases">
        <title>Black Yeasts Isolated from many extreme environments.</title>
        <authorList>
            <person name="Coleine C."/>
            <person name="Stajich J.E."/>
            <person name="Selbmann L."/>
        </authorList>
    </citation>
    <scope>NUCLEOTIDE SEQUENCE</scope>
    <source>
        <strain evidence="1">CCFEE 5714</strain>
    </source>
</reference>
<keyword evidence="2" id="KW-1185">Reference proteome</keyword>
<gene>
    <name evidence="1" type="ORF">LTR37_002684</name>
</gene>
<dbReference type="Proteomes" id="UP001281147">
    <property type="component" value="Unassembled WGS sequence"/>
</dbReference>
<proteinExistence type="predicted"/>
<organism evidence="1 2">
    <name type="scientific">Vermiconidia calcicola</name>
    <dbReference type="NCBI Taxonomy" id="1690605"/>
    <lineage>
        <taxon>Eukaryota</taxon>
        <taxon>Fungi</taxon>
        <taxon>Dikarya</taxon>
        <taxon>Ascomycota</taxon>
        <taxon>Pezizomycotina</taxon>
        <taxon>Dothideomycetes</taxon>
        <taxon>Dothideomycetidae</taxon>
        <taxon>Mycosphaerellales</taxon>
        <taxon>Extremaceae</taxon>
        <taxon>Vermiconidia</taxon>
    </lineage>
</organism>